<dbReference type="Pfam" id="PF00483">
    <property type="entry name" value="NTP_transferase"/>
    <property type="match status" value="1"/>
</dbReference>
<dbReference type="GO" id="GO:0016740">
    <property type="term" value="F:transferase activity"/>
    <property type="evidence" value="ECO:0007669"/>
    <property type="project" value="UniProtKB-KW"/>
</dbReference>
<dbReference type="Gene3D" id="3.90.550.10">
    <property type="entry name" value="Spore Coat Polysaccharide Biosynthesis Protein SpsA, Chain A"/>
    <property type="match status" value="1"/>
</dbReference>
<accession>A0ABS0HPF2</accession>
<dbReference type="Proteomes" id="UP000611708">
    <property type="component" value="Unassembled WGS sequence"/>
</dbReference>
<comment type="caution">
    <text evidence="2">The sequence shown here is derived from an EMBL/GenBank/DDBJ whole genome shotgun (WGS) entry which is preliminary data.</text>
</comment>
<feature type="domain" description="Nucleotidyl transferase" evidence="1">
    <location>
        <begin position="3"/>
        <end position="227"/>
    </location>
</feature>
<dbReference type="InterPro" id="IPR029044">
    <property type="entry name" value="Nucleotide-diphossugar_trans"/>
</dbReference>
<dbReference type="InterPro" id="IPR050486">
    <property type="entry name" value="Mannose-1P_guanyltransferase"/>
</dbReference>
<evidence type="ECO:0000313" key="2">
    <source>
        <dbReference type="EMBL" id="MBF9195359.1"/>
    </source>
</evidence>
<evidence type="ECO:0000259" key="1">
    <source>
        <dbReference type="Pfam" id="PF00483"/>
    </source>
</evidence>
<dbReference type="EMBL" id="JADQDN010000002">
    <property type="protein sequence ID" value="MBF9195359.1"/>
    <property type="molecule type" value="Genomic_DNA"/>
</dbReference>
<dbReference type="RefSeq" id="WP_196262752.1">
    <property type="nucleotide sequence ID" value="NZ_JADQDN010000002.1"/>
</dbReference>
<protein>
    <submittedName>
        <fullName evidence="2">NTP transferase domain-containing protein</fullName>
    </submittedName>
</protein>
<name>A0ABS0HPF2_9HYPH</name>
<proteinExistence type="predicted"/>
<keyword evidence="2" id="KW-0808">Transferase</keyword>
<gene>
    <name evidence="2" type="ORF">I2H36_04880</name>
</gene>
<dbReference type="PANTHER" id="PTHR22572">
    <property type="entry name" value="SUGAR-1-PHOSPHATE GUANYL TRANSFERASE"/>
    <property type="match status" value="1"/>
</dbReference>
<dbReference type="SUPFAM" id="SSF53448">
    <property type="entry name" value="Nucleotide-diphospho-sugar transferases"/>
    <property type="match status" value="1"/>
</dbReference>
<sequence length="240" mass="26900">MQAIIMAGGKGSRLHPYSALFPKPLMPLGDKPILEILLRQLRAANVTNIIIAVNHLRHLIEAFFGDGSRFGLSITYSVEDKPLGTAGPMGLVLDKLEDNFILTNGDLLTSLDIGRMVSDHLESGAAATIGTYRRELRSEFGLLEVDDSMRMVGYREKPTYQHLVSMGLYVLNRQAVQRWLVPGEYLDMPVLMQSMTQADMLVRCHQQDCTWLDIGRPEDFALAQQIVERDPEAFSPRKTV</sequence>
<reference evidence="2 3" key="1">
    <citation type="submission" date="2020-11" db="EMBL/GenBank/DDBJ databases">
        <authorList>
            <person name="Kim M.K."/>
        </authorList>
    </citation>
    <scope>NUCLEOTIDE SEQUENCE [LARGE SCALE GENOMIC DNA]</scope>
    <source>
        <strain evidence="2 3">BT290</strain>
    </source>
</reference>
<keyword evidence="3" id="KW-1185">Reference proteome</keyword>
<dbReference type="InterPro" id="IPR005835">
    <property type="entry name" value="NTP_transferase_dom"/>
</dbReference>
<evidence type="ECO:0000313" key="3">
    <source>
        <dbReference type="Proteomes" id="UP000611708"/>
    </source>
</evidence>
<organism evidence="2 3">
    <name type="scientific">Microvirga terrestris</name>
    <dbReference type="NCBI Taxonomy" id="2791024"/>
    <lineage>
        <taxon>Bacteria</taxon>
        <taxon>Pseudomonadati</taxon>
        <taxon>Pseudomonadota</taxon>
        <taxon>Alphaproteobacteria</taxon>
        <taxon>Hyphomicrobiales</taxon>
        <taxon>Methylobacteriaceae</taxon>
        <taxon>Microvirga</taxon>
    </lineage>
</organism>